<protein>
    <submittedName>
        <fullName evidence="2">Chromosome partitioning protein ParA</fullName>
    </submittedName>
</protein>
<dbReference type="InterPro" id="IPR050678">
    <property type="entry name" value="DNA_Partitioning_ATPase"/>
</dbReference>
<reference evidence="2 3" key="1">
    <citation type="submission" date="2024-01" db="EMBL/GenBank/DDBJ databases">
        <authorList>
            <person name="Kunselman E."/>
        </authorList>
    </citation>
    <scope>NUCLEOTIDE SEQUENCE [LARGE SCALE GENOMIC DNA]</scope>
    <source>
        <strain evidence="2">2 abalone samples</strain>
    </source>
</reference>
<evidence type="ECO:0000259" key="1">
    <source>
        <dbReference type="Pfam" id="PF13614"/>
    </source>
</evidence>
<dbReference type="PANTHER" id="PTHR13696:SF52">
    <property type="entry name" value="PARA FAMILY PROTEIN CT_582"/>
    <property type="match status" value="1"/>
</dbReference>
<dbReference type="InterPro" id="IPR025669">
    <property type="entry name" value="AAA_dom"/>
</dbReference>
<comment type="caution">
    <text evidence="2">The sequence shown here is derived from an EMBL/GenBank/DDBJ whole genome shotgun (WGS) entry which is preliminary data.</text>
</comment>
<evidence type="ECO:0000313" key="3">
    <source>
        <dbReference type="Proteomes" id="UP001314181"/>
    </source>
</evidence>
<organism evidence="2 3">
    <name type="scientific">Candidatus Xenohaliotis californiensis</name>
    <dbReference type="NCBI Taxonomy" id="84677"/>
    <lineage>
        <taxon>Bacteria</taxon>
        <taxon>Pseudomonadati</taxon>
        <taxon>Pseudomonadota</taxon>
        <taxon>Alphaproteobacteria</taxon>
        <taxon>Rickettsiales</taxon>
        <taxon>Anaplasmataceae</taxon>
        <taxon>Candidatus Xenohaliotis</taxon>
    </lineage>
</organism>
<dbReference type="Pfam" id="PF13614">
    <property type="entry name" value="AAA_31"/>
    <property type="match status" value="1"/>
</dbReference>
<dbReference type="Proteomes" id="UP001314181">
    <property type="component" value="Unassembled WGS sequence"/>
</dbReference>
<sequence length="263" mass="29156">MNHHFSTKIITIVNQKGGVGKTTTSVNLATAIATTNKRTLLIDLDPQGNATTAMGLDYHQRSNSVYGVIIKKIGIEESIRKTIIPKLDLIPSKVDLSAAELEVVNTRRWQHILHDAILCIIDNYDYIFIDCPPSLGLLTINALVAASLLIIPMQCEFFALEGLSHLLKTISLVKQNLNPALEIDGVLLSMYDRRNKLCEQVEMDVRSNLDNLVYQTIIPRNVKLSEASSHGKPAIIHDMHCAGSQAYILLAKEILSKHQEIIA</sequence>
<feature type="domain" description="AAA" evidence="1">
    <location>
        <begin position="7"/>
        <end position="183"/>
    </location>
</feature>
<accession>A0ABM9NA27</accession>
<dbReference type="PANTHER" id="PTHR13696">
    <property type="entry name" value="P-LOOP CONTAINING NUCLEOSIDE TRIPHOSPHATE HYDROLASE"/>
    <property type="match status" value="1"/>
</dbReference>
<keyword evidence="3" id="KW-1185">Reference proteome</keyword>
<dbReference type="PIRSF" id="PIRSF009320">
    <property type="entry name" value="Nuc_binding_HP_1000"/>
    <property type="match status" value="1"/>
</dbReference>
<evidence type="ECO:0000313" key="2">
    <source>
        <dbReference type="EMBL" id="CAK8163497.1"/>
    </source>
</evidence>
<dbReference type="RefSeq" id="WP_338364747.1">
    <property type="nucleotide sequence ID" value="NZ_CAWVOK010000033.1"/>
</dbReference>
<dbReference type="EMBL" id="CAWVOK010000033">
    <property type="protein sequence ID" value="CAK8163497.1"/>
    <property type="molecule type" value="Genomic_DNA"/>
</dbReference>
<dbReference type="CDD" id="cd02042">
    <property type="entry name" value="ParAB_family"/>
    <property type="match status" value="1"/>
</dbReference>
<dbReference type="SUPFAM" id="SSF52540">
    <property type="entry name" value="P-loop containing nucleoside triphosphate hydrolases"/>
    <property type="match status" value="1"/>
</dbReference>
<name>A0ABM9NA27_9RICK</name>
<dbReference type="InterPro" id="IPR027417">
    <property type="entry name" value="P-loop_NTPase"/>
</dbReference>
<dbReference type="Gene3D" id="3.40.50.300">
    <property type="entry name" value="P-loop containing nucleotide triphosphate hydrolases"/>
    <property type="match status" value="1"/>
</dbReference>
<gene>
    <name evidence="2" type="primary">parA</name>
    <name evidence="2" type="ORF">CAXC1_70021</name>
</gene>
<proteinExistence type="predicted"/>